<dbReference type="RefSeq" id="WP_207107844.1">
    <property type="nucleotide sequence ID" value="NZ_JAFLVR010000016.1"/>
</dbReference>
<name>A0ABS3HF23_9ENTE</name>
<proteinExistence type="predicted"/>
<evidence type="ECO:0000313" key="1">
    <source>
        <dbReference type="EMBL" id="MBO0452065.1"/>
    </source>
</evidence>
<accession>A0ABS3HF23</accession>
<sequence>MTGKELNYELDSSRATLNELLLRIETHTQARDKKIFEVNKYVSMVKDQKQVSLDHFVQLRKVVHHLTEEYTKINEIISYIKGFTACYDQVEPLMEDIASVTRMIERQEEQLKALSTSVTTARFVEESKKT</sequence>
<evidence type="ECO:0000313" key="2">
    <source>
        <dbReference type="Proteomes" id="UP000664495"/>
    </source>
</evidence>
<gene>
    <name evidence="1" type="ORF">JZO85_07280</name>
</gene>
<dbReference type="Proteomes" id="UP000664495">
    <property type="component" value="Unassembled WGS sequence"/>
</dbReference>
<organism evidence="1 2">
    <name type="scientific">Candidatus Enterococcus murrayae</name>
    <dbReference type="NCBI Taxonomy" id="2815321"/>
    <lineage>
        <taxon>Bacteria</taxon>
        <taxon>Bacillati</taxon>
        <taxon>Bacillota</taxon>
        <taxon>Bacilli</taxon>
        <taxon>Lactobacillales</taxon>
        <taxon>Enterococcaceae</taxon>
        <taxon>Enterococcus</taxon>
    </lineage>
</organism>
<comment type="caution">
    <text evidence="1">The sequence shown here is derived from an EMBL/GenBank/DDBJ whole genome shotgun (WGS) entry which is preliminary data.</text>
</comment>
<keyword evidence="2" id="KW-1185">Reference proteome</keyword>
<reference evidence="1 2" key="1">
    <citation type="submission" date="2021-03" db="EMBL/GenBank/DDBJ databases">
        <title>Enterococcal diversity collection.</title>
        <authorList>
            <person name="Gilmore M.S."/>
            <person name="Schwartzman J."/>
            <person name="Van Tyne D."/>
            <person name="Martin M."/>
            <person name="Earl A.M."/>
            <person name="Manson A.L."/>
            <person name="Straub T."/>
            <person name="Salamzade R."/>
            <person name="Saavedra J."/>
            <person name="Lebreton F."/>
            <person name="Prichula J."/>
            <person name="Schaufler K."/>
            <person name="Gaca A."/>
            <person name="Sgardioli B."/>
            <person name="Wagenaar J."/>
            <person name="Strong T."/>
        </authorList>
    </citation>
    <scope>NUCLEOTIDE SEQUENCE [LARGE SCALE GENOMIC DNA]</scope>
    <source>
        <strain evidence="1 2">MJM16</strain>
    </source>
</reference>
<dbReference type="EMBL" id="JAFLVR010000016">
    <property type="protein sequence ID" value="MBO0452065.1"/>
    <property type="molecule type" value="Genomic_DNA"/>
</dbReference>
<protein>
    <submittedName>
        <fullName evidence="1">Uncharacterized protein</fullName>
    </submittedName>
</protein>